<protein>
    <submittedName>
        <fullName evidence="3">Acyltransferase</fullName>
        <ecNumber evidence="3">2.3.-.-</ecNumber>
    </submittedName>
</protein>
<comment type="caution">
    <text evidence="3">The sequence shown here is derived from an EMBL/GenBank/DDBJ whole genome shotgun (WGS) entry which is preliminary data.</text>
</comment>
<dbReference type="InterPro" id="IPR050879">
    <property type="entry name" value="Acyltransferase_3"/>
</dbReference>
<keyword evidence="3" id="KW-0012">Acyltransferase</keyword>
<evidence type="ECO:0000259" key="2">
    <source>
        <dbReference type="Pfam" id="PF01757"/>
    </source>
</evidence>
<dbReference type="InterPro" id="IPR002656">
    <property type="entry name" value="Acyl_transf_3_dom"/>
</dbReference>
<keyword evidence="1" id="KW-0812">Transmembrane</keyword>
<dbReference type="RefSeq" id="WP_283380454.1">
    <property type="nucleotide sequence ID" value="NZ_JASHIE010000001.1"/>
</dbReference>
<keyword evidence="4" id="KW-1185">Reference proteome</keyword>
<dbReference type="EMBL" id="JASHIE010000001">
    <property type="protein sequence ID" value="MDI9873269.1"/>
    <property type="molecule type" value="Genomic_DNA"/>
</dbReference>
<feature type="transmembrane region" description="Helical" evidence="1">
    <location>
        <begin position="219"/>
        <end position="239"/>
    </location>
</feature>
<accession>A0ABT6YWS8</accession>
<dbReference type="EC" id="2.3.-.-" evidence="3"/>
<feature type="transmembrane region" description="Helical" evidence="1">
    <location>
        <begin position="274"/>
        <end position="299"/>
    </location>
</feature>
<feature type="transmembrane region" description="Helical" evidence="1">
    <location>
        <begin position="319"/>
        <end position="336"/>
    </location>
</feature>
<gene>
    <name evidence="3" type="ORF">QM481_01960</name>
</gene>
<dbReference type="PANTHER" id="PTHR23028">
    <property type="entry name" value="ACETYLTRANSFERASE"/>
    <property type="match status" value="1"/>
</dbReference>
<feature type="transmembrane region" description="Helical" evidence="1">
    <location>
        <begin position="12"/>
        <end position="30"/>
    </location>
</feature>
<keyword evidence="1" id="KW-0472">Membrane</keyword>
<feature type="domain" description="Acyltransferase 3" evidence="2">
    <location>
        <begin position="8"/>
        <end position="335"/>
    </location>
</feature>
<keyword evidence="3" id="KW-0808">Transferase</keyword>
<feature type="transmembrane region" description="Helical" evidence="1">
    <location>
        <begin position="42"/>
        <end position="63"/>
    </location>
</feature>
<reference evidence="3 4" key="1">
    <citation type="submission" date="2023-05" db="EMBL/GenBank/DDBJ databases">
        <title>Novel species of genus Flectobacillus isolated from stream in China.</title>
        <authorList>
            <person name="Lu H."/>
        </authorList>
    </citation>
    <scope>NUCLEOTIDE SEQUENCE [LARGE SCALE GENOMIC DNA]</scope>
    <source>
        <strain evidence="3 4">LFS242W</strain>
    </source>
</reference>
<feature type="transmembrane region" description="Helical" evidence="1">
    <location>
        <begin position="251"/>
        <end position="268"/>
    </location>
</feature>
<dbReference type="Proteomes" id="UP001225761">
    <property type="component" value="Unassembled WGS sequence"/>
</dbReference>
<dbReference type="Pfam" id="PF01757">
    <property type="entry name" value="Acyl_transf_3"/>
    <property type="match status" value="1"/>
</dbReference>
<organism evidence="3 4">
    <name type="scientific">Flectobacillus rivi</name>
    <dbReference type="NCBI Taxonomy" id="2984209"/>
    <lineage>
        <taxon>Bacteria</taxon>
        <taxon>Pseudomonadati</taxon>
        <taxon>Bacteroidota</taxon>
        <taxon>Cytophagia</taxon>
        <taxon>Cytophagales</taxon>
        <taxon>Flectobacillaceae</taxon>
        <taxon>Flectobacillus</taxon>
    </lineage>
</organism>
<feature type="transmembrane region" description="Helical" evidence="1">
    <location>
        <begin position="192"/>
        <end position="213"/>
    </location>
</feature>
<evidence type="ECO:0000313" key="3">
    <source>
        <dbReference type="EMBL" id="MDI9873269.1"/>
    </source>
</evidence>
<feature type="transmembrane region" description="Helical" evidence="1">
    <location>
        <begin position="84"/>
        <end position="104"/>
    </location>
</feature>
<name>A0ABT6YWS8_9BACT</name>
<evidence type="ECO:0000313" key="4">
    <source>
        <dbReference type="Proteomes" id="UP001225761"/>
    </source>
</evidence>
<evidence type="ECO:0000256" key="1">
    <source>
        <dbReference type="SAM" id="Phobius"/>
    </source>
</evidence>
<proteinExistence type="predicted"/>
<dbReference type="PANTHER" id="PTHR23028:SF131">
    <property type="entry name" value="BLR2367 PROTEIN"/>
    <property type="match status" value="1"/>
</dbReference>
<keyword evidence="1" id="KW-1133">Transmembrane helix</keyword>
<sequence>MSPKKVINSIQILRGVAAVVVLIYHVSGFLKVNSSQVIFADFFRKGFAGVDLFFVISGFIISYTTKTYIGNPTKFKEYWKKRIIRIYPIYWIVLGGIQLLQLILSNYLKVTSFETYSNIGIWAHFKTYTLLPKHVAIDPVTWTMSYEIYFYALFSIVILSKRLWIIPATILGLTVHNSIVHPVFDPENGFSYYNFVFSNYNYEFLMGILISYYYDKIRFSPIISIFLVIIAVSIIYLWGDFVGDYDNFKRILIFGSAASMILVSSINIEKAGFLIAPSFFISVGSASYVLYLIHFPFLLILNRIPNMFGVTLDAFQMSLYNYVVVVINILVAVFLHKKLELPLTSYLSKIFK</sequence>
<dbReference type="GO" id="GO:0016746">
    <property type="term" value="F:acyltransferase activity"/>
    <property type="evidence" value="ECO:0007669"/>
    <property type="project" value="UniProtKB-KW"/>
</dbReference>